<dbReference type="EMBL" id="JBHMAX010000022">
    <property type="protein sequence ID" value="MFB9732748.1"/>
    <property type="molecule type" value="Genomic_DNA"/>
</dbReference>
<dbReference type="RefSeq" id="WP_141338889.1">
    <property type="nucleotide sequence ID" value="NZ_JBHMAX010000022.1"/>
</dbReference>
<name>A0ABV5V4V7_9MICO</name>
<dbReference type="SUPFAM" id="SSF53335">
    <property type="entry name" value="S-adenosyl-L-methionine-dependent methyltransferases"/>
    <property type="match status" value="1"/>
</dbReference>
<protein>
    <submittedName>
        <fullName evidence="1">Spermidine synthase</fullName>
    </submittedName>
</protein>
<comment type="caution">
    <text evidence="1">The sequence shown here is derived from an EMBL/GenBank/DDBJ whole genome shotgun (WGS) entry which is preliminary data.</text>
</comment>
<dbReference type="Gene3D" id="3.40.50.150">
    <property type="entry name" value="Vaccinia Virus protein VP39"/>
    <property type="match status" value="1"/>
</dbReference>
<dbReference type="Proteomes" id="UP001589613">
    <property type="component" value="Unassembled WGS sequence"/>
</dbReference>
<evidence type="ECO:0000313" key="2">
    <source>
        <dbReference type="Proteomes" id="UP001589613"/>
    </source>
</evidence>
<accession>A0ABV5V4V7</accession>
<reference evidence="1 2" key="1">
    <citation type="submission" date="2024-09" db="EMBL/GenBank/DDBJ databases">
        <authorList>
            <person name="Sun Q."/>
            <person name="Mori K."/>
        </authorList>
    </citation>
    <scope>NUCLEOTIDE SEQUENCE [LARGE SCALE GENOMIC DNA]</scope>
    <source>
        <strain evidence="1 2">JCM 12763</strain>
    </source>
</reference>
<gene>
    <name evidence="1" type="ORF">ACFFN0_11915</name>
</gene>
<evidence type="ECO:0000313" key="1">
    <source>
        <dbReference type="EMBL" id="MFB9732748.1"/>
    </source>
</evidence>
<sequence>MAARFEELAWAQTPIDELSLRRRREPVTGTEVHEVKLGEEYLMSSLFTVAEEELARLALARLEGEGLRVVVGGLGLGYTARAVLEDDRVADLVVVDALEPVLDWHRQGLVPLGAGLTADPRCRLVHGDFFAMAAGEGFDPSGGGSGWDAVLVDIDHSPRHALAEGSSGFYGQAGTRALAGHLRPGGVYALWSDDPPDADYLEVLREVFTDVAAEVVEFPNPLQGRTAANTVYLATRQE</sequence>
<organism evidence="1 2">
    <name type="scientific">Ornithinimicrobium kibberense</name>
    <dbReference type="NCBI Taxonomy" id="282060"/>
    <lineage>
        <taxon>Bacteria</taxon>
        <taxon>Bacillati</taxon>
        <taxon>Actinomycetota</taxon>
        <taxon>Actinomycetes</taxon>
        <taxon>Micrococcales</taxon>
        <taxon>Ornithinimicrobiaceae</taxon>
        <taxon>Ornithinimicrobium</taxon>
    </lineage>
</organism>
<keyword evidence="2" id="KW-1185">Reference proteome</keyword>
<dbReference type="InterPro" id="IPR029063">
    <property type="entry name" value="SAM-dependent_MTases_sf"/>
</dbReference>
<proteinExistence type="predicted"/>